<reference evidence="8 9" key="1">
    <citation type="submission" date="2021-03" db="EMBL/GenBank/DDBJ databases">
        <title>Sequencing the genomes of 1000 actinobacteria strains.</title>
        <authorList>
            <person name="Klenk H.-P."/>
        </authorList>
    </citation>
    <scope>NUCLEOTIDE SEQUENCE [LARGE SCALE GENOMIC DNA]</scope>
    <source>
        <strain evidence="8 9">DSM 16005</strain>
    </source>
</reference>
<dbReference type="Pfam" id="PF04234">
    <property type="entry name" value="CopC"/>
    <property type="match status" value="1"/>
</dbReference>
<feature type="chain" id="PRO_5046351880" evidence="6">
    <location>
        <begin position="28"/>
        <end position="188"/>
    </location>
</feature>
<organism evidence="8 9">
    <name type="scientific">Arthrobacter stackebrandtii</name>
    <dbReference type="NCBI Taxonomy" id="272161"/>
    <lineage>
        <taxon>Bacteria</taxon>
        <taxon>Bacillati</taxon>
        <taxon>Actinomycetota</taxon>
        <taxon>Actinomycetes</taxon>
        <taxon>Micrococcales</taxon>
        <taxon>Micrococcaceae</taxon>
        <taxon>Arthrobacter</taxon>
    </lineage>
</organism>
<dbReference type="InterPro" id="IPR014756">
    <property type="entry name" value="Ig_E-set"/>
</dbReference>
<dbReference type="EMBL" id="JAGIOI010000001">
    <property type="protein sequence ID" value="MBP2412935.1"/>
    <property type="molecule type" value="Genomic_DNA"/>
</dbReference>
<proteinExistence type="predicted"/>
<keyword evidence="5" id="KW-1133">Transmembrane helix</keyword>
<dbReference type="PANTHER" id="PTHR34820:SF4">
    <property type="entry name" value="INNER MEMBRANE PROTEIN YEBZ"/>
    <property type="match status" value="1"/>
</dbReference>
<evidence type="ECO:0000256" key="4">
    <source>
        <dbReference type="ARBA" id="ARBA00023008"/>
    </source>
</evidence>
<evidence type="ECO:0000256" key="2">
    <source>
        <dbReference type="ARBA" id="ARBA00022723"/>
    </source>
</evidence>
<evidence type="ECO:0000256" key="5">
    <source>
        <dbReference type="SAM" id="Phobius"/>
    </source>
</evidence>
<keyword evidence="3 6" id="KW-0732">Signal</keyword>
<feature type="transmembrane region" description="Helical" evidence="5">
    <location>
        <begin position="158"/>
        <end position="180"/>
    </location>
</feature>
<evidence type="ECO:0000256" key="6">
    <source>
        <dbReference type="SAM" id="SignalP"/>
    </source>
</evidence>
<feature type="domain" description="CopC" evidence="7">
    <location>
        <begin position="31"/>
        <end position="123"/>
    </location>
</feature>
<dbReference type="InterPro" id="IPR014755">
    <property type="entry name" value="Cu-Rt/internalin_Ig-like"/>
</dbReference>
<dbReference type="Proteomes" id="UP000711614">
    <property type="component" value="Unassembled WGS sequence"/>
</dbReference>
<feature type="signal peptide" evidence="6">
    <location>
        <begin position="1"/>
        <end position="27"/>
    </location>
</feature>
<keyword evidence="5" id="KW-0812">Transmembrane</keyword>
<dbReference type="SUPFAM" id="SSF81296">
    <property type="entry name" value="E set domains"/>
    <property type="match status" value="1"/>
</dbReference>
<dbReference type="InterPro" id="IPR007348">
    <property type="entry name" value="CopC_dom"/>
</dbReference>
<dbReference type="Gene3D" id="2.60.40.1220">
    <property type="match status" value="1"/>
</dbReference>
<evidence type="ECO:0000256" key="3">
    <source>
        <dbReference type="ARBA" id="ARBA00022729"/>
    </source>
</evidence>
<dbReference type="PANTHER" id="PTHR34820">
    <property type="entry name" value="INNER MEMBRANE PROTEIN YEBZ"/>
    <property type="match status" value="1"/>
</dbReference>
<sequence length="188" mass="19453">MTSKFPAVRILAGVLVLLLMLFGSVTAASAHDAVTGTAPSDGETVDTVPEQVTVTMSNTPATIGSEIQVVDGSGTNWATGPVDVLDQTATQAIKPGAPAGEYTVKWRLVSSDSHPIEGEFTFTATAAGTGQVVGAGPMVSVKPVPEKPLEQVKDESSVPWSVIGLFVVLVGVVIAMVIVARRRLGRDE</sequence>
<protein>
    <submittedName>
        <fullName evidence="8">Methionine-rich copper-binding protein CopC</fullName>
    </submittedName>
</protein>
<keyword evidence="9" id="KW-1185">Reference proteome</keyword>
<keyword evidence="4" id="KW-0186">Copper</keyword>
<name>A0ABS4YWF8_9MICC</name>
<dbReference type="RefSeq" id="WP_209679685.1">
    <property type="nucleotide sequence ID" value="NZ_JAGIOI010000001.1"/>
</dbReference>
<evidence type="ECO:0000313" key="8">
    <source>
        <dbReference type="EMBL" id="MBP2412935.1"/>
    </source>
</evidence>
<gene>
    <name evidence="8" type="ORF">JOF48_001734</name>
</gene>
<keyword evidence="2" id="KW-0479">Metal-binding</keyword>
<comment type="caution">
    <text evidence="8">The sequence shown here is derived from an EMBL/GenBank/DDBJ whole genome shotgun (WGS) entry which is preliminary data.</text>
</comment>
<evidence type="ECO:0000313" key="9">
    <source>
        <dbReference type="Proteomes" id="UP000711614"/>
    </source>
</evidence>
<comment type="subcellular location">
    <subcellularLocation>
        <location evidence="1">Cell envelope</location>
    </subcellularLocation>
</comment>
<accession>A0ABS4YWF8</accession>
<keyword evidence="5" id="KW-0472">Membrane</keyword>
<evidence type="ECO:0000256" key="1">
    <source>
        <dbReference type="ARBA" id="ARBA00004196"/>
    </source>
</evidence>
<evidence type="ECO:0000259" key="7">
    <source>
        <dbReference type="Pfam" id="PF04234"/>
    </source>
</evidence>
<dbReference type="InterPro" id="IPR032694">
    <property type="entry name" value="CopC/D"/>
</dbReference>